<evidence type="ECO:0000313" key="5">
    <source>
        <dbReference type="Ensembl" id="ENSCPRP00005027169.1"/>
    </source>
</evidence>
<dbReference type="Pfam" id="PF08368">
    <property type="entry name" value="FAST_2"/>
    <property type="match status" value="1"/>
</dbReference>
<feature type="compositionally biased region" description="Polar residues" evidence="3">
    <location>
        <begin position="683"/>
        <end position="693"/>
    </location>
</feature>
<dbReference type="GO" id="GO:0000963">
    <property type="term" value="P:mitochondrial RNA processing"/>
    <property type="evidence" value="ECO:0007669"/>
    <property type="project" value="Ensembl"/>
</dbReference>
<dbReference type="PANTHER" id="PTHR21228">
    <property type="entry name" value="FAST LEU-RICH DOMAIN-CONTAINING"/>
    <property type="match status" value="1"/>
</dbReference>
<feature type="region of interest" description="Disordered" evidence="3">
    <location>
        <begin position="653"/>
        <end position="727"/>
    </location>
</feature>
<protein>
    <submittedName>
        <fullName evidence="5">FAST kinase domains 5</fullName>
    </submittedName>
</protein>
<organism evidence="5 6">
    <name type="scientific">Crocodylus porosus</name>
    <name type="common">Saltwater crocodile</name>
    <name type="synonym">Estuarine crocodile</name>
    <dbReference type="NCBI Taxonomy" id="8502"/>
    <lineage>
        <taxon>Eukaryota</taxon>
        <taxon>Metazoa</taxon>
        <taxon>Chordata</taxon>
        <taxon>Craniata</taxon>
        <taxon>Vertebrata</taxon>
        <taxon>Euteleostomi</taxon>
        <taxon>Archelosauria</taxon>
        <taxon>Archosauria</taxon>
        <taxon>Crocodylia</taxon>
        <taxon>Longirostres</taxon>
        <taxon>Crocodylidae</taxon>
        <taxon>Crocodylus</taxon>
    </lineage>
</organism>
<dbReference type="GeneID" id="109322298"/>
<accession>A0A7M4FLY6</accession>
<evidence type="ECO:0000259" key="4">
    <source>
        <dbReference type="PROSITE" id="PS51286"/>
    </source>
</evidence>
<dbReference type="GO" id="GO:0035770">
    <property type="term" value="C:ribonucleoprotein granule"/>
    <property type="evidence" value="ECO:0007669"/>
    <property type="project" value="Ensembl"/>
</dbReference>
<evidence type="ECO:0000256" key="3">
    <source>
        <dbReference type="SAM" id="MobiDB-lite"/>
    </source>
</evidence>
<dbReference type="GO" id="GO:0044528">
    <property type="term" value="P:regulation of mitochondrial mRNA stability"/>
    <property type="evidence" value="ECO:0007669"/>
    <property type="project" value="InterPro"/>
</dbReference>
<dbReference type="Ensembl" id="ENSCPRT00005031746.1">
    <property type="protein sequence ID" value="ENSCPRP00005027169.1"/>
    <property type="gene ID" value="ENSCPRG00005018825.1"/>
</dbReference>
<proteinExistence type="predicted"/>
<dbReference type="RefSeq" id="XP_019408898.1">
    <property type="nucleotide sequence ID" value="XM_019553353.1"/>
</dbReference>
<dbReference type="OMA" id="PHTRSID"/>
<evidence type="ECO:0000256" key="1">
    <source>
        <dbReference type="ARBA" id="ARBA00004173"/>
    </source>
</evidence>
<dbReference type="Proteomes" id="UP000594220">
    <property type="component" value="Unplaced"/>
</dbReference>
<dbReference type="InterPro" id="IPR013579">
    <property type="entry name" value="FAST_2"/>
</dbReference>
<comment type="subcellular location">
    <subcellularLocation>
        <location evidence="1">Mitochondrion</location>
    </subcellularLocation>
</comment>
<evidence type="ECO:0000256" key="2">
    <source>
        <dbReference type="ARBA" id="ARBA00023128"/>
    </source>
</evidence>
<dbReference type="InterPro" id="IPR013584">
    <property type="entry name" value="RAP"/>
</dbReference>
<reference evidence="5" key="2">
    <citation type="submission" date="2025-09" db="UniProtKB">
        <authorList>
            <consortium name="Ensembl"/>
        </authorList>
    </citation>
    <scope>IDENTIFICATION</scope>
</reference>
<dbReference type="SMART" id="SM00952">
    <property type="entry name" value="RAP"/>
    <property type="match status" value="1"/>
</dbReference>
<keyword evidence="2" id="KW-0496">Mitochondrion</keyword>
<feature type="domain" description="RAP" evidence="4">
    <location>
        <begin position="761"/>
        <end position="821"/>
    </location>
</feature>
<dbReference type="PROSITE" id="PS51286">
    <property type="entry name" value="RAP"/>
    <property type="match status" value="1"/>
</dbReference>
<name>A0A7M4FLY6_CROPO</name>
<dbReference type="PANTHER" id="PTHR21228:SF70">
    <property type="entry name" value="FAST KINASE DOMAIN-CONTAINING PROTEIN 5, MITOCHONDRIAL"/>
    <property type="match status" value="1"/>
</dbReference>
<dbReference type="GeneTree" id="ENSGT01030000234607"/>
<feature type="compositionally biased region" description="Basic and acidic residues" evidence="3">
    <location>
        <begin position="663"/>
        <end position="677"/>
    </location>
</feature>
<dbReference type="GO" id="GO:0019843">
    <property type="term" value="F:rRNA binding"/>
    <property type="evidence" value="ECO:0007669"/>
    <property type="project" value="Ensembl"/>
</dbReference>
<gene>
    <name evidence="5" type="primary">FASTKD5</name>
</gene>
<dbReference type="Pfam" id="PF08373">
    <property type="entry name" value="RAP"/>
    <property type="match status" value="1"/>
</dbReference>
<dbReference type="InterPro" id="IPR010622">
    <property type="entry name" value="FAST_Leu-rich"/>
</dbReference>
<dbReference type="GO" id="GO:0042645">
    <property type="term" value="C:mitochondrial nucleoid"/>
    <property type="evidence" value="ECO:0007669"/>
    <property type="project" value="Ensembl"/>
</dbReference>
<dbReference type="KEGG" id="cpoo:109322298"/>
<reference evidence="5" key="1">
    <citation type="submission" date="2025-08" db="UniProtKB">
        <authorList>
            <consortium name="Ensembl"/>
        </authorList>
    </citation>
    <scope>IDENTIFICATION</scope>
</reference>
<sequence length="830" mass="95105">MTTVIICRRLPGGVSRAATFSTVSRSGAKKMIPRRKPEEDGNPQVTDTKAEVILRLQNPVEYRIFYSPSAYMATKTTSYQNAAGSHAAGDERPSVSKFSSIVTKQVQNTYSITWHRSLSTKSTMLHLEFSKPFSTQASLKQPVEPKPKRDEMPDVEVQAYHSKEDSRIFQKQRPEYSCLCYDTSTPMEPLPLEERDLILHSISTLKSELVPGTIVEYFCKLSCLPVEQHTSLKSHVEFMMLCHYSVKKIKMFSTSELIVILKALVRLTVLPNHFVMSTYEREFCLRAWTMNLEQLLLVADLWRYLGCNVPHYLRIFLSYMSMHWESLTLPQLVQLMYIIGEGRNAPQDLMRKLETLVLVNLDSFNLEEIGTICLGAFKAHYCFSEQVMKGIGDKISPRLEDISSCALVNVLKMFRYTHVDHADFVKQLEKVVPPRIPSIGIQGIMHISLSCAALRYLSKCILNAVAASVPSRVTYCRSKDTAKFLWSYGSLNYEPPNGERFYNSLIEQLRRQLHEFRKFPQHLLTGLLGLAFTERYPYDLINYALNNEFIQLINKTRFDLKRDLFTLDGSVEIECPDYKGNRLAPQFRQEATEVLLSFAEREIYVKPEVQEVLAILENILGGPKYVKNHMILPHTRTNDLEVHLDPDRNPIPFNFKTAPVDKQVVKDEQKDIGKSPSDDLMNQLLNGKSSGRSSEIDDKTEVQTHGQKRARDEQAPSPVDYFASPDGVPLTDSLLKVLTKSATSPEHPSSPPTPQPAKVKLAIQVVARNHYCYKTKHLLGLHSMKRRQLRRLGYVVVDVEFWDWFQLLRETQAKRVNYLRHKVFDSIPKK</sequence>
<keyword evidence="6" id="KW-1185">Reference proteome</keyword>
<dbReference type="Pfam" id="PF06743">
    <property type="entry name" value="FAST_1"/>
    <property type="match status" value="1"/>
</dbReference>
<dbReference type="CTD" id="60493"/>
<dbReference type="AlphaFoldDB" id="A0A7M4FLY6"/>
<dbReference type="OrthoDB" id="10064757at2759"/>
<evidence type="ECO:0000313" key="6">
    <source>
        <dbReference type="Proteomes" id="UP000594220"/>
    </source>
</evidence>
<dbReference type="InterPro" id="IPR050870">
    <property type="entry name" value="FAST_kinase"/>
</dbReference>